<dbReference type="AlphaFoldDB" id="A0A7G3AAA4"/>
<dbReference type="GO" id="GO:0042048">
    <property type="term" value="P:olfactory behavior"/>
    <property type="evidence" value="ECO:0007669"/>
    <property type="project" value="TreeGrafter"/>
</dbReference>
<sequence>MRFDKNDYFLLIAILEFLITRTNCAMTMKQIQNTMDVIRNACTAKYPNLDPNIRDNVKNGQFVDDNKDLRCYTLCVVEMAGTTNRKKQMDYQKIMQQIDSMLPANMRQPAKAVVEVCKNVKDDYKDICDKAYFTTKCAYESDASVFLFP</sequence>
<dbReference type="InterPro" id="IPR006170">
    <property type="entry name" value="PBP/GOBP"/>
</dbReference>
<dbReference type="CDD" id="cd23992">
    <property type="entry name" value="PBP_GOBP"/>
    <property type="match status" value="1"/>
</dbReference>
<dbReference type="FunFam" id="1.10.238.20:FF:000001">
    <property type="entry name" value="General odorant-binding protein lush"/>
    <property type="match status" value="1"/>
</dbReference>
<evidence type="ECO:0000256" key="4">
    <source>
        <dbReference type="ARBA" id="ARBA00022656"/>
    </source>
</evidence>
<keyword evidence="3" id="KW-0964">Secreted</keyword>
<protein>
    <submittedName>
        <fullName evidence="6">Putative odorant binding protein</fullName>
    </submittedName>
</protein>
<keyword evidence="4" id="KW-0800">Toxin</keyword>
<name>A0A7G3AAA4_LUTLO</name>
<dbReference type="Pfam" id="PF01395">
    <property type="entry name" value="PBP_GOBP"/>
    <property type="match status" value="1"/>
</dbReference>
<dbReference type="InterPro" id="IPR036728">
    <property type="entry name" value="PBP_GOBP_sf"/>
</dbReference>
<dbReference type="Gene3D" id="1.10.238.20">
    <property type="entry name" value="Pheromone/general odorant binding protein domain"/>
    <property type="match status" value="1"/>
</dbReference>
<dbReference type="GO" id="GO:0035275">
    <property type="term" value="F:dibutyl phthalate binding"/>
    <property type="evidence" value="ECO:0007669"/>
    <property type="project" value="TreeGrafter"/>
</dbReference>
<dbReference type="GO" id="GO:0005549">
    <property type="term" value="F:odorant binding"/>
    <property type="evidence" value="ECO:0007669"/>
    <property type="project" value="InterPro"/>
</dbReference>
<organism evidence="6">
    <name type="scientific">Lutzomyia longipalpis</name>
    <name type="common">Sand fly</name>
    <dbReference type="NCBI Taxonomy" id="7200"/>
    <lineage>
        <taxon>Eukaryota</taxon>
        <taxon>Metazoa</taxon>
        <taxon>Ecdysozoa</taxon>
        <taxon>Arthropoda</taxon>
        <taxon>Hexapoda</taxon>
        <taxon>Insecta</taxon>
        <taxon>Pterygota</taxon>
        <taxon>Neoptera</taxon>
        <taxon>Endopterygota</taxon>
        <taxon>Diptera</taxon>
        <taxon>Nematocera</taxon>
        <taxon>Psychodoidea</taxon>
        <taxon>Psychodidae</taxon>
        <taxon>Lutzomyia</taxon>
        <taxon>Lutzomyia</taxon>
    </lineage>
</organism>
<evidence type="ECO:0000256" key="1">
    <source>
        <dbReference type="ARBA" id="ARBA00004613"/>
    </source>
</evidence>
<dbReference type="GO" id="GO:0007608">
    <property type="term" value="P:sensory perception of smell"/>
    <property type="evidence" value="ECO:0007669"/>
    <property type="project" value="TreeGrafter"/>
</dbReference>
<reference evidence="6" key="1">
    <citation type="journal article" date="2020" name="BMC">
        <title>Leishmania infection induces a limited differential gene expression in the sand fly midgut.</title>
        <authorList>
            <person name="Coutinho-Abreu I.V."/>
            <person name="Serafim T.D."/>
            <person name="Meneses C."/>
            <person name="Kamhawi S."/>
            <person name="Oliveira F."/>
            <person name="Valenzuela J.G."/>
        </authorList>
    </citation>
    <scope>NUCLEOTIDE SEQUENCE</scope>
    <source>
        <strain evidence="6">Jacobina</strain>
        <tissue evidence="6">Midgut</tissue>
    </source>
</reference>
<comment type="subcellular location">
    <subcellularLocation>
        <location evidence="1">Secreted</location>
    </subcellularLocation>
</comment>
<evidence type="ECO:0000256" key="2">
    <source>
        <dbReference type="ARBA" id="ARBA00008098"/>
    </source>
</evidence>
<proteinExistence type="inferred from homology"/>
<dbReference type="SMART" id="SM00708">
    <property type="entry name" value="PhBP"/>
    <property type="match status" value="1"/>
</dbReference>
<evidence type="ECO:0000256" key="5">
    <source>
        <dbReference type="SAM" id="SignalP"/>
    </source>
</evidence>
<keyword evidence="5" id="KW-0732">Signal</keyword>
<evidence type="ECO:0000313" key="6">
    <source>
        <dbReference type="EMBL" id="MBC1168955.1"/>
    </source>
</evidence>
<comment type="similarity">
    <text evidence="2">Belongs to the PBP/GOBP family.</text>
</comment>
<dbReference type="PANTHER" id="PTHR21364">
    <property type="entry name" value="GENERAL ODORANT-BINDING PROTEIN 19A"/>
    <property type="match status" value="1"/>
</dbReference>
<feature type="chain" id="PRO_5028812172" evidence="5">
    <location>
        <begin position="25"/>
        <end position="149"/>
    </location>
</feature>
<dbReference type="GO" id="GO:0090729">
    <property type="term" value="F:toxin activity"/>
    <property type="evidence" value="ECO:0007669"/>
    <property type="project" value="UniProtKB-KW"/>
</dbReference>
<feature type="signal peptide" evidence="5">
    <location>
        <begin position="1"/>
        <end position="24"/>
    </location>
</feature>
<dbReference type="PANTHER" id="PTHR21364:SF1">
    <property type="entry name" value="GENERAL ODORANT-BINDING PROTEIN LUSH"/>
    <property type="match status" value="1"/>
</dbReference>
<accession>A0A7G3AAA4</accession>
<dbReference type="GO" id="GO:0005576">
    <property type="term" value="C:extracellular region"/>
    <property type="evidence" value="ECO:0007669"/>
    <property type="project" value="UniProtKB-SubCell"/>
</dbReference>
<dbReference type="SUPFAM" id="SSF47565">
    <property type="entry name" value="Insect pheromone/odorant-binding proteins"/>
    <property type="match status" value="1"/>
</dbReference>
<dbReference type="EMBL" id="GITU01000252">
    <property type="protein sequence ID" value="MBC1168955.1"/>
    <property type="molecule type" value="Transcribed_RNA"/>
</dbReference>
<evidence type="ECO:0000256" key="3">
    <source>
        <dbReference type="ARBA" id="ARBA00022525"/>
    </source>
</evidence>